<dbReference type="PIRSF" id="PIRSF001589">
    <property type="entry name" value="Asn_synthetase_glu-h"/>
    <property type="match status" value="1"/>
</dbReference>
<comment type="caution">
    <text evidence="13">The sequence shown here is derived from an EMBL/GenBank/DDBJ whole genome shotgun (WGS) entry which is preliminary data.</text>
</comment>
<dbReference type="InterPro" id="IPR051786">
    <property type="entry name" value="ASN_synthetase/amidase"/>
</dbReference>
<evidence type="ECO:0000256" key="1">
    <source>
        <dbReference type="ARBA" id="ARBA00005187"/>
    </source>
</evidence>
<dbReference type="InterPro" id="IPR006426">
    <property type="entry name" value="Asn_synth_AEB"/>
</dbReference>
<proteinExistence type="inferred from homology"/>
<evidence type="ECO:0000256" key="7">
    <source>
        <dbReference type="ARBA" id="ARBA00022962"/>
    </source>
</evidence>
<dbReference type="PANTHER" id="PTHR43284">
    <property type="entry name" value="ASPARAGINE SYNTHETASE (GLUTAMINE-HYDROLYZING)"/>
    <property type="match status" value="1"/>
</dbReference>
<keyword evidence="6 9" id="KW-0061">Asparagine biosynthesis</keyword>
<feature type="active site" description="For GATase activity" evidence="9">
    <location>
        <position position="2"/>
    </location>
</feature>
<feature type="binding site" evidence="10">
    <location>
        <position position="294"/>
    </location>
    <ligand>
        <name>ATP</name>
        <dbReference type="ChEBI" id="CHEBI:30616"/>
    </ligand>
</feature>
<evidence type="ECO:0000313" key="13">
    <source>
        <dbReference type="EMBL" id="TLS37866.1"/>
    </source>
</evidence>
<gene>
    <name evidence="13" type="primary">asnB</name>
    <name evidence="13" type="ORF">FCL54_08595</name>
</gene>
<dbReference type="InterPro" id="IPR029055">
    <property type="entry name" value="Ntn_hydrolases_N"/>
</dbReference>
<dbReference type="Pfam" id="PF13537">
    <property type="entry name" value="GATase_7"/>
    <property type="match status" value="1"/>
</dbReference>
<dbReference type="Pfam" id="PF00733">
    <property type="entry name" value="Asn_synthase"/>
    <property type="match status" value="1"/>
</dbReference>
<feature type="binding site" evidence="10">
    <location>
        <begin position="377"/>
        <end position="378"/>
    </location>
    <ligand>
        <name>ATP</name>
        <dbReference type="ChEBI" id="CHEBI:30616"/>
    </ligand>
</feature>
<keyword evidence="14" id="KW-1185">Reference proteome</keyword>
<organism evidence="13 14">
    <name type="scientific">Exobacillus caeni</name>
    <dbReference type="NCBI Taxonomy" id="2574798"/>
    <lineage>
        <taxon>Bacteria</taxon>
        <taxon>Bacillati</taxon>
        <taxon>Bacillota</taxon>
        <taxon>Bacilli</taxon>
        <taxon>Bacillales</taxon>
        <taxon>Guptibacillaceae</taxon>
        <taxon>Exobacillus</taxon>
    </lineage>
</organism>
<feature type="site" description="Important for beta-aspartyl-AMP intermediate formation" evidence="11">
    <location>
        <position position="379"/>
    </location>
</feature>
<keyword evidence="5 10" id="KW-0067">ATP-binding</keyword>
<dbReference type="AlphaFoldDB" id="A0A5R9F694"/>
<comment type="similarity">
    <text evidence="2">Belongs to the asparagine synthetase family.</text>
</comment>
<evidence type="ECO:0000256" key="2">
    <source>
        <dbReference type="ARBA" id="ARBA00005752"/>
    </source>
</evidence>
<dbReference type="GO" id="GO:0006529">
    <property type="term" value="P:asparagine biosynthetic process"/>
    <property type="evidence" value="ECO:0007669"/>
    <property type="project" value="UniProtKB-KW"/>
</dbReference>
<evidence type="ECO:0000256" key="4">
    <source>
        <dbReference type="ARBA" id="ARBA00022741"/>
    </source>
</evidence>
<keyword evidence="13" id="KW-0436">Ligase</keyword>
<keyword evidence="7 9" id="KW-0315">Glutamine amidotransferase</keyword>
<evidence type="ECO:0000313" key="14">
    <source>
        <dbReference type="Proteomes" id="UP000308230"/>
    </source>
</evidence>
<dbReference type="InterPro" id="IPR001962">
    <property type="entry name" value="Asn_synthase"/>
</dbReference>
<dbReference type="GO" id="GO:0004066">
    <property type="term" value="F:asparagine synthase (glutamine-hydrolyzing) activity"/>
    <property type="evidence" value="ECO:0007669"/>
    <property type="project" value="UniProtKB-EC"/>
</dbReference>
<dbReference type="Gene3D" id="3.60.20.10">
    <property type="entry name" value="Glutamine Phosphoribosylpyrophosphate, subunit 1, domain 1"/>
    <property type="match status" value="1"/>
</dbReference>
<evidence type="ECO:0000256" key="8">
    <source>
        <dbReference type="ARBA" id="ARBA00048741"/>
    </source>
</evidence>
<dbReference type="CDD" id="cd01991">
    <property type="entry name" value="Asn_synthase_B_C"/>
    <property type="match status" value="1"/>
</dbReference>
<keyword evidence="9" id="KW-0028">Amino-acid biosynthesis</keyword>
<dbReference type="PROSITE" id="PS51278">
    <property type="entry name" value="GATASE_TYPE_2"/>
    <property type="match status" value="1"/>
</dbReference>
<feature type="binding site" evidence="10">
    <location>
        <position position="102"/>
    </location>
    <ligand>
        <name>L-glutamine</name>
        <dbReference type="ChEBI" id="CHEBI:58359"/>
    </ligand>
</feature>
<sequence>MCGITGWLNWKKDLRDETKTMEQMARQLSFRGPDALNTWISPHCAFGHTRLIVVDPAGGHQPMTKSKQGNSYTIAYNGELYNTEDIRKELLNKGYTFNSHSDTEVLLTSYIEWGEECVGYLNGIFAFAIWDDLRESLFLARDRMGVKPLFYHESTDGLLFASELKAILKHPAVKAKVDREGLQEIFGLGPSRTPGHGVFKGIRELRPAHAMRADRNGTKIWRYWDVESKEHSDPLDETIEKVRILVKDSIERQLVADVPVCTFLSGGVDSSAISSIAQDYYHLHNKGTLRTFSIDYVDNDKYFSASEFQPNSDAPWIKKVSADLQTDHKNLVIHTDELVEHLKQSVLARDLPGMADVDSSLLWFSKQIKKEATVALSGECADEIFGGYPWFHKPELLEKEQFPWMRSTEERALLLKEPLRKKLDLQNYVKQRYRETAAETPALYGESSIEARRRELFYLNFNWFMQTLLERKDRMSMGASLEVRVPFSDHRIVEYVWNIPWEMKMLDNREKGILRKALKGVLEDDVLYRKKSPYPKTHNPNYTKAVKGWLSEILLKRSSPILELVDEEKVTDIIQTDGRSFKVPWFGQLMTGPQLIAHLAQINTWLEAYNIDISEQ</sequence>
<dbReference type="PANTHER" id="PTHR43284:SF1">
    <property type="entry name" value="ASPARAGINE SYNTHETASE"/>
    <property type="match status" value="1"/>
</dbReference>
<dbReference type="GO" id="GO:0005829">
    <property type="term" value="C:cytosol"/>
    <property type="evidence" value="ECO:0007669"/>
    <property type="project" value="TreeGrafter"/>
</dbReference>
<evidence type="ECO:0000256" key="9">
    <source>
        <dbReference type="PIRSR" id="PIRSR001589-1"/>
    </source>
</evidence>
<dbReference type="Gene3D" id="3.40.50.620">
    <property type="entry name" value="HUPs"/>
    <property type="match status" value="1"/>
</dbReference>
<evidence type="ECO:0000256" key="5">
    <source>
        <dbReference type="ARBA" id="ARBA00022840"/>
    </source>
</evidence>
<dbReference type="EMBL" id="SWLG01000005">
    <property type="protein sequence ID" value="TLS37866.1"/>
    <property type="molecule type" value="Genomic_DNA"/>
</dbReference>
<dbReference type="Proteomes" id="UP000308230">
    <property type="component" value="Unassembled WGS sequence"/>
</dbReference>
<evidence type="ECO:0000256" key="10">
    <source>
        <dbReference type="PIRSR" id="PIRSR001589-2"/>
    </source>
</evidence>
<evidence type="ECO:0000256" key="6">
    <source>
        <dbReference type="ARBA" id="ARBA00022888"/>
    </source>
</evidence>
<dbReference type="NCBIfam" id="TIGR01536">
    <property type="entry name" value="asn_synth_AEB"/>
    <property type="match status" value="1"/>
</dbReference>
<keyword evidence="4 10" id="KW-0547">Nucleotide-binding</keyword>
<comment type="catalytic activity">
    <reaction evidence="8">
        <text>L-aspartate + L-glutamine + ATP + H2O = L-asparagine + L-glutamate + AMP + diphosphate + H(+)</text>
        <dbReference type="Rhea" id="RHEA:12228"/>
        <dbReference type="ChEBI" id="CHEBI:15377"/>
        <dbReference type="ChEBI" id="CHEBI:15378"/>
        <dbReference type="ChEBI" id="CHEBI:29985"/>
        <dbReference type="ChEBI" id="CHEBI:29991"/>
        <dbReference type="ChEBI" id="CHEBI:30616"/>
        <dbReference type="ChEBI" id="CHEBI:33019"/>
        <dbReference type="ChEBI" id="CHEBI:58048"/>
        <dbReference type="ChEBI" id="CHEBI:58359"/>
        <dbReference type="ChEBI" id="CHEBI:456215"/>
        <dbReference type="EC" id="6.3.5.4"/>
    </reaction>
</comment>
<dbReference type="SUPFAM" id="SSF52402">
    <property type="entry name" value="Adenine nucleotide alpha hydrolases-like"/>
    <property type="match status" value="1"/>
</dbReference>
<dbReference type="SUPFAM" id="SSF56235">
    <property type="entry name" value="N-terminal nucleophile aminohydrolases (Ntn hydrolases)"/>
    <property type="match status" value="1"/>
</dbReference>
<evidence type="ECO:0000256" key="11">
    <source>
        <dbReference type="PIRSR" id="PIRSR001589-3"/>
    </source>
</evidence>
<dbReference type="RefSeq" id="WP_138125358.1">
    <property type="nucleotide sequence ID" value="NZ_SWLG01000005.1"/>
</dbReference>
<dbReference type="InterPro" id="IPR033738">
    <property type="entry name" value="AsnB_N"/>
</dbReference>
<name>A0A5R9F694_9BACL</name>
<accession>A0A5R9F694</accession>
<protein>
    <recommendedName>
        <fullName evidence="3">asparagine synthase (glutamine-hydrolyzing)</fullName>
        <ecNumber evidence="3">6.3.5.4</ecNumber>
    </recommendedName>
</protein>
<evidence type="ECO:0000259" key="12">
    <source>
        <dbReference type="PROSITE" id="PS51278"/>
    </source>
</evidence>
<dbReference type="InterPro" id="IPR014729">
    <property type="entry name" value="Rossmann-like_a/b/a_fold"/>
</dbReference>
<comment type="pathway">
    <text evidence="1">Amino-acid biosynthesis; L-asparagine biosynthesis; L-asparagine from L-aspartate (L-Gln route): step 1/1.</text>
</comment>
<dbReference type="CDD" id="cd00712">
    <property type="entry name" value="AsnB"/>
    <property type="match status" value="1"/>
</dbReference>
<feature type="domain" description="Glutamine amidotransferase type-2" evidence="12">
    <location>
        <begin position="2"/>
        <end position="216"/>
    </location>
</feature>
<dbReference type="GO" id="GO:0005524">
    <property type="term" value="F:ATP binding"/>
    <property type="evidence" value="ECO:0007669"/>
    <property type="project" value="UniProtKB-KW"/>
</dbReference>
<dbReference type="EC" id="6.3.5.4" evidence="3"/>
<reference evidence="13 14" key="1">
    <citation type="submission" date="2019-04" db="EMBL/GenBank/DDBJ databases">
        <title>Bacillus caeni sp. nov., a bacterium isolated from mangrove sediment.</title>
        <authorList>
            <person name="Huang H."/>
            <person name="Mo K."/>
            <person name="Hu Y."/>
        </authorList>
    </citation>
    <scope>NUCLEOTIDE SEQUENCE [LARGE SCALE GENOMIC DNA]</scope>
    <source>
        <strain evidence="13 14">HB172195</strain>
    </source>
</reference>
<dbReference type="OrthoDB" id="9763290at2"/>
<dbReference type="InterPro" id="IPR017932">
    <property type="entry name" value="GATase_2_dom"/>
</dbReference>
<evidence type="ECO:0000256" key="3">
    <source>
        <dbReference type="ARBA" id="ARBA00012737"/>
    </source>
</evidence>